<dbReference type="EMBL" id="MQTW01001078">
    <property type="protein sequence ID" value="RYC78541.1"/>
    <property type="molecule type" value="Genomic_DNA"/>
</dbReference>
<dbReference type="SUPFAM" id="SSF48403">
    <property type="entry name" value="Ankyrin repeat"/>
    <property type="match status" value="1"/>
</dbReference>
<evidence type="ECO:0000256" key="1">
    <source>
        <dbReference type="ARBA" id="ARBA00022737"/>
    </source>
</evidence>
<dbReference type="PANTHER" id="PTHR24198:SF165">
    <property type="entry name" value="ANKYRIN REPEAT-CONTAINING PROTEIN-RELATED"/>
    <property type="match status" value="1"/>
</dbReference>
<organism evidence="3 4">
    <name type="scientific">Fusarium oxysporum f. sp. narcissi</name>
    <dbReference type="NCBI Taxonomy" id="451672"/>
    <lineage>
        <taxon>Eukaryota</taxon>
        <taxon>Fungi</taxon>
        <taxon>Dikarya</taxon>
        <taxon>Ascomycota</taxon>
        <taxon>Pezizomycotina</taxon>
        <taxon>Sordariomycetes</taxon>
        <taxon>Hypocreomycetidae</taxon>
        <taxon>Hypocreales</taxon>
        <taxon>Nectriaceae</taxon>
        <taxon>Fusarium</taxon>
        <taxon>Fusarium oxysporum species complex</taxon>
    </lineage>
</organism>
<dbReference type="PANTHER" id="PTHR24198">
    <property type="entry name" value="ANKYRIN REPEAT AND PROTEIN KINASE DOMAIN-CONTAINING PROTEIN"/>
    <property type="match status" value="1"/>
</dbReference>
<evidence type="ECO:0000313" key="4">
    <source>
        <dbReference type="Proteomes" id="UP000290540"/>
    </source>
</evidence>
<comment type="caution">
    <text evidence="3">The sequence shown here is derived from an EMBL/GenBank/DDBJ whole genome shotgun (WGS) entry which is preliminary data.</text>
</comment>
<dbReference type="InterPro" id="IPR036770">
    <property type="entry name" value="Ankyrin_rpt-contain_sf"/>
</dbReference>
<dbReference type="Proteomes" id="UP000290540">
    <property type="component" value="Unassembled WGS sequence"/>
</dbReference>
<sequence>MVDAASSSNFDVQSALDGVGSQLCSLSHWVTKKGLVTLPGNVHAFDAFQVADGKLRYTPLTSTKLELSLLAYAASQGKYEEVMVLLLASEANKQPGEAYDDTFYAALDEALDEALFLALFYGHRKVAKLLLRRGAKPGAQISHSGIHGAASRGLRKEIRNYIIRHRVDPDVFDGSGGTPVICAMHLDSPHDWNTIKLLFQLGANTQARVGVATIALFWSYPDFARAMGKENLAKQMEKAIALDKSHREIPDYHLID</sequence>
<dbReference type="AlphaFoldDB" id="A0A4Q2UW36"/>
<proteinExistence type="predicted"/>
<reference evidence="3 4" key="1">
    <citation type="submission" date="2016-12" db="EMBL/GenBank/DDBJ databases">
        <title>Draft genome sequence of Fusarium oxysporum causing rot on Narcissus.</title>
        <authorList>
            <person name="Armitage A.D."/>
            <person name="Taylor A."/>
            <person name="Clarkson J.P."/>
            <person name="Harrison R.J."/>
            <person name="Jackson A.C."/>
        </authorList>
    </citation>
    <scope>NUCLEOTIDE SEQUENCE [LARGE SCALE GENOMIC DNA]</scope>
    <source>
        <strain evidence="3 4">N139</strain>
    </source>
</reference>
<dbReference type="Gene3D" id="1.25.40.20">
    <property type="entry name" value="Ankyrin repeat-containing domain"/>
    <property type="match status" value="1"/>
</dbReference>
<gene>
    <name evidence="3" type="ORF">BFJ63_vAg18586</name>
</gene>
<dbReference type="Pfam" id="PF00023">
    <property type="entry name" value="Ank"/>
    <property type="match status" value="1"/>
</dbReference>
<protein>
    <submittedName>
        <fullName evidence="3">Uncharacterized protein</fullName>
    </submittedName>
</protein>
<dbReference type="InterPro" id="IPR002110">
    <property type="entry name" value="Ankyrin_rpt"/>
</dbReference>
<keyword evidence="1" id="KW-0677">Repeat</keyword>
<evidence type="ECO:0000313" key="3">
    <source>
        <dbReference type="EMBL" id="RYC78541.1"/>
    </source>
</evidence>
<accession>A0A4Q2UW36</accession>
<keyword evidence="2" id="KW-0040">ANK repeat</keyword>
<evidence type="ECO:0000256" key="2">
    <source>
        <dbReference type="ARBA" id="ARBA00023043"/>
    </source>
</evidence>
<name>A0A4Q2UW36_FUSOX</name>